<gene>
    <name evidence="3" type="ORF">GCM10023149_11070</name>
</gene>
<feature type="chain" id="PRO_5047398609" description="Ricin B lectin domain-containing protein" evidence="1">
    <location>
        <begin position="21"/>
        <end position="167"/>
    </location>
</feature>
<dbReference type="Pfam" id="PF14200">
    <property type="entry name" value="RicinB_lectin_2"/>
    <property type="match status" value="1"/>
</dbReference>
<dbReference type="InterPro" id="IPR000772">
    <property type="entry name" value="Ricin_B_lectin"/>
</dbReference>
<reference evidence="4" key="1">
    <citation type="journal article" date="2019" name="Int. J. Syst. Evol. Microbiol.">
        <title>The Global Catalogue of Microorganisms (GCM) 10K type strain sequencing project: providing services to taxonomists for standard genome sequencing and annotation.</title>
        <authorList>
            <consortium name="The Broad Institute Genomics Platform"/>
            <consortium name="The Broad Institute Genome Sequencing Center for Infectious Disease"/>
            <person name="Wu L."/>
            <person name="Ma J."/>
        </authorList>
    </citation>
    <scope>NUCLEOTIDE SEQUENCE [LARGE SCALE GENOMIC DNA]</scope>
    <source>
        <strain evidence="4">JCM 17705</strain>
    </source>
</reference>
<keyword evidence="1" id="KW-0732">Signal</keyword>
<dbReference type="CDD" id="cd00161">
    <property type="entry name" value="beta-trefoil_Ricin-like"/>
    <property type="match status" value="1"/>
</dbReference>
<keyword evidence="4" id="KW-1185">Reference proteome</keyword>
<dbReference type="EMBL" id="BAABFT010000002">
    <property type="protein sequence ID" value="GAA4314792.1"/>
    <property type="molecule type" value="Genomic_DNA"/>
</dbReference>
<evidence type="ECO:0000259" key="2">
    <source>
        <dbReference type="Pfam" id="PF14200"/>
    </source>
</evidence>
<sequence>MRKIQLVLIALLFVVSGSFAQDIKGTYAIKNVKTGMMLRIKDANGKNGTPLVAYYPENWKCMTWDFKNTGKGTYQLQNLLTKKTFQPSADAAADVAFEEQPLVAEAANQQYEFVEVKKGNYLIKLKGTELYVTPSDVEGTVNSSIILAKKKDAPEQLWTIYKQNPTM</sequence>
<dbReference type="RefSeq" id="WP_345210011.1">
    <property type="nucleotide sequence ID" value="NZ_BAABFT010000002.1"/>
</dbReference>
<dbReference type="Proteomes" id="UP001500582">
    <property type="component" value="Unassembled WGS sequence"/>
</dbReference>
<feature type="signal peptide" evidence="1">
    <location>
        <begin position="1"/>
        <end position="20"/>
    </location>
</feature>
<accession>A0ABP8G0X2</accession>
<organism evidence="3 4">
    <name type="scientific">Mucilaginibacter gynuensis</name>
    <dbReference type="NCBI Taxonomy" id="1302236"/>
    <lineage>
        <taxon>Bacteria</taxon>
        <taxon>Pseudomonadati</taxon>
        <taxon>Bacteroidota</taxon>
        <taxon>Sphingobacteriia</taxon>
        <taxon>Sphingobacteriales</taxon>
        <taxon>Sphingobacteriaceae</taxon>
        <taxon>Mucilaginibacter</taxon>
    </lineage>
</organism>
<evidence type="ECO:0000256" key="1">
    <source>
        <dbReference type="SAM" id="SignalP"/>
    </source>
</evidence>
<protein>
    <recommendedName>
        <fullName evidence="2">Ricin B lectin domain-containing protein</fullName>
    </recommendedName>
</protein>
<dbReference type="InterPro" id="IPR035992">
    <property type="entry name" value="Ricin_B-like_lectins"/>
</dbReference>
<dbReference type="SUPFAM" id="SSF50370">
    <property type="entry name" value="Ricin B-like lectins"/>
    <property type="match status" value="1"/>
</dbReference>
<evidence type="ECO:0000313" key="3">
    <source>
        <dbReference type="EMBL" id="GAA4314792.1"/>
    </source>
</evidence>
<dbReference type="Gene3D" id="2.80.10.50">
    <property type="match status" value="1"/>
</dbReference>
<proteinExistence type="predicted"/>
<feature type="domain" description="Ricin B lectin" evidence="2">
    <location>
        <begin position="24"/>
        <end position="84"/>
    </location>
</feature>
<name>A0ABP8G0X2_9SPHI</name>
<evidence type="ECO:0000313" key="4">
    <source>
        <dbReference type="Proteomes" id="UP001500582"/>
    </source>
</evidence>
<comment type="caution">
    <text evidence="3">The sequence shown here is derived from an EMBL/GenBank/DDBJ whole genome shotgun (WGS) entry which is preliminary data.</text>
</comment>